<reference evidence="2 3" key="1">
    <citation type="journal article" date="2012" name="Science">
        <title>The Paleozoic origin of enzymatic lignin decomposition reconstructed from 31 fungal genomes.</title>
        <authorList>
            <person name="Floudas D."/>
            <person name="Binder M."/>
            <person name="Riley R."/>
            <person name="Barry K."/>
            <person name="Blanchette R.A."/>
            <person name="Henrissat B."/>
            <person name="Martinez A.T."/>
            <person name="Otillar R."/>
            <person name="Spatafora J.W."/>
            <person name="Yadav J.S."/>
            <person name="Aerts A."/>
            <person name="Benoit I."/>
            <person name="Boyd A."/>
            <person name="Carlson A."/>
            <person name="Copeland A."/>
            <person name="Coutinho P.M."/>
            <person name="de Vries R.P."/>
            <person name="Ferreira P."/>
            <person name="Findley K."/>
            <person name="Foster B."/>
            <person name="Gaskell J."/>
            <person name="Glotzer D."/>
            <person name="Gorecki P."/>
            <person name="Heitman J."/>
            <person name="Hesse C."/>
            <person name="Hori C."/>
            <person name="Igarashi K."/>
            <person name="Jurgens J.A."/>
            <person name="Kallen N."/>
            <person name="Kersten P."/>
            <person name="Kohler A."/>
            <person name="Kuees U."/>
            <person name="Kumar T.K.A."/>
            <person name="Kuo A."/>
            <person name="LaButti K."/>
            <person name="Larrondo L.F."/>
            <person name="Lindquist E."/>
            <person name="Ling A."/>
            <person name="Lombard V."/>
            <person name="Lucas S."/>
            <person name="Lundell T."/>
            <person name="Martin R."/>
            <person name="McLaughlin D.J."/>
            <person name="Morgenstern I."/>
            <person name="Morin E."/>
            <person name="Murat C."/>
            <person name="Nagy L.G."/>
            <person name="Nolan M."/>
            <person name="Ohm R.A."/>
            <person name="Patyshakuliyeva A."/>
            <person name="Rokas A."/>
            <person name="Ruiz-Duenas F.J."/>
            <person name="Sabat G."/>
            <person name="Salamov A."/>
            <person name="Samejima M."/>
            <person name="Schmutz J."/>
            <person name="Slot J.C."/>
            <person name="St John F."/>
            <person name="Stenlid J."/>
            <person name="Sun H."/>
            <person name="Sun S."/>
            <person name="Syed K."/>
            <person name="Tsang A."/>
            <person name="Wiebenga A."/>
            <person name="Young D."/>
            <person name="Pisabarro A."/>
            <person name="Eastwood D.C."/>
            <person name="Martin F."/>
            <person name="Cullen D."/>
            <person name="Grigoriev I.V."/>
            <person name="Hibbett D.S."/>
        </authorList>
    </citation>
    <scope>NUCLEOTIDE SEQUENCE [LARGE SCALE GENOMIC DNA]</scope>
    <source>
        <strain evidence="2 3">ATCC 11539</strain>
    </source>
</reference>
<gene>
    <name evidence="2" type="ORF">GLOTRDRAFT_134831</name>
</gene>
<dbReference type="HOGENOM" id="CLU_099928_0_0_1"/>
<keyword evidence="1" id="KW-1133">Transmembrane helix</keyword>
<dbReference type="eggNOG" id="ENOG502SVCP">
    <property type="taxonomic scope" value="Eukaryota"/>
</dbReference>
<organism evidence="2 3">
    <name type="scientific">Gloeophyllum trabeum (strain ATCC 11539 / FP-39264 / Madison 617)</name>
    <name type="common">Brown rot fungus</name>
    <dbReference type="NCBI Taxonomy" id="670483"/>
    <lineage>
        <taxon>Eukaryota</taxon>
        <taxon>Fungi</taxon>
        <taxon>Dikarya</taxon>
        <taxon>Basidiomycota</taxon>
        <taxon>Agaricomycotina</taxon>
        <taxon>Agaricomycetes</taxon>
        <taxon>Gloeophyllales</taxon>
        <taxon>Gloeophyllaceae</taxon>
        <taxon>Gloeophyllum</taxon>
    </lineage>
</organism>
<dbReference type="KEGG" id="gtr:GLOTRDRAFT_134831"/>
<dbReference type="OMA" id="LPWINAY"/>
<accession>S7S2R7</accession>
<dbReference type="EMBL" id="KB469296">
    <property type="protein sequence ID" value="EPQ60074.1"/>
    <property type="molecule type" value="Genomic_DNA"/>
</dbReference>
<evidence type="ECO:0000256" key="1">
    <source>
        <dbReference type="SAM" id="Phobius"/>
    </source>
</evidence>
<dbReference type="STRING" id="670483.S7S2R7"/>
<dbReference type="OrthoDB" id="3360032at2759"/>
<dbReference type="GeneID" id="19303184"/>
<keyword evidence="1" id="KW-0472">Membrane</keyword>
<proteinExistence type="predicted"/>
<protein>
    <submittedName>
        <fullName evidence="2">Uncharacterized protein</fullName>
    </submittedName>
</protein>
<dbReference type="RefSeq" id="XP_007860561.1">
    <property type="nucleotide sequence ID" value="XM_007862370.1"/>
</dbReference>
<keyword evidence="3" id="KW-1185">Reference proteome</keyword>
<keyword evidence="1" id="KW-0812">Transmembrane</keyword>
<dbReference type="Proteomes" id="UP000030669">
    <property type="component" value="Unassembled WGS sequence"/>
</dbReference>
<evidence type="ECO:0000313" key="2">
    <source>
        <dbReference type="EMBL" id="EPQ60074.1"/>
    </source>
</evidence>
<sequence>MPSSIEGWLHLTPEKNEAILEVRPMTLQALPDTEPQERLDLADTSFQAASLAPGEIWVLLDLDQERWKSYTKFTLRISWPASHPTDFRITIDSPGSSSSYPNPDTTVRRLPSTRIKFAKITLVHTGVPTPPRTNQSLEPVPFIIMLEPLQLGIIPASVTPILLGLIPLICVASLLAGRAYKYMDTLARDIAEDVKAKDE</sequence>
<feature type="transmembrane region" description="Helical" evidence="1">
    <location>
        <begin position="153"/>
        <end position="176"/>
    </location>
</feature>
<name>S7S2R7_GLOTA</name>
<evidence type="ECO:0000313" key="3">
    <source>
        <dbReference type="Proteomes" id="UP000030669"/>
    </source>
</evidence>
<dbReference type="AlphaFoldDB" id="S7S2R7"/>